<accession>A0A6J6KU76</accession>
<name>A0A6J6KU76_9ZZZZ</name>
<dbReference type="EMBL" id="CAFBOT010000106">
    <property type="protein sequence ID" value="CAB4990772.1"/>
    <property type="molecule type" value="Genomic_DNA"/>
</dbReference>
<dbReference type="EMBL" id="CAEZWH010000097">
    <property type="protein sequence ID" value="CAB4653367.1"/>
    <property type="molecule type" value="Genomic_DNA"/>
</dbReference>
<sequence>MVWRNDVVVHHNRAHAVAFAAPHQQVFLKQTWPANNEFDPTLVVFCVQRICLAARDINSSDVEEALIS</sequence>
<organism evidence="1">
    <name type="scientific">freshwater metagenome</name>
    <dbReference type="NCBI Taxonomy" id="449393"/>
    <lineage>
        <taxon>unclassified sequences</taxon>
        <taxon>metagenomes</taxon>
        <taxon>ecological metagenomes</taxon>
    </lineage>
</organism>
<proteinExistence type="predicted"/>
<reference evidence="1" key="1">
    <citation type="submission" date="2020-05" db="EMBL/GenBank/DDBJ databases">
        <authorList>
            <person name="Chiriac C."/>
            <person name="Salcher M."/>
            <person name="Ghai R."/>
            <person name="Kavagutti S V."/>
        </authorList>
    </citation>
    <scope>NUCLEOTIDE SEQUENCE</scope>
</reference>
<dbReference type="AlphaFoldDB" id="A0A6J6KU76"/>
<protein>
    <submittedName>
        <fullName evidence="1">Unannotated protein</fullName>
    </submittedName>
</protein>
<evidence type="ECO:0000313" key="2">
    <source>
        <dbReference type="EMBL" id="CAB4990772.1"/>
    </source>
</evidence>
<gene>
    <name evidence="1" type="ORF">UFOPK2195_00600</name>
    <name evidence="2" type="ORF">UFOPK4000_00685</name>
</gene>
<evidence type="ECO:0000313" key="1">
    <source>
        <dbReference type="EMBL" id="CAB4653367.1"/>
    </source>
</evidence>